<reference evidence="3 4" key="1">
    <citation type="journal article" date="2009" name="PLoS Genet.">
        <title>The genome of Nectria haematococca: contribution of supernumerary chromosomes to gene expansion.</title>
        <authorList>
            <person name="Coleman J.J."/>
            <person name="Rounsley S.D."/>
            <person name="Rodriguez-Carres M."/>
            <person name="Kuo A."/>
            <person name="Wasmann C.C."/>
            <person name="Grimwood J."/>
            <person name="Schmutz J."/>
            <person name="Taga M."/>
            <person name="White G.J."/>
            <person name="Zhou S."/>
            <person name="Schwartz D.C."/>
            <person name="Freitag M."/>
            <person name="Ma L.J."/>
            <person name="Danchin E.G."/>
            <person name="Henrissat B."/>
            <person name="Coutinho P.M."/>
            <person name="Nelson D.R."/>
            <person name="Straney D."/>
            <person name="Napoli C.A."/>
            <person name="Barker B.M."/>
            <person name="Gribskov M."/>
            <person name="Rep M."/>
            <person name="Kroken S."/>
            <person name="Molnar I."/>
            <person name="Rensing C."/>
            <person name="Kennell J.C."/>
            <person name="Zamora J."/>
            <person name="Farman M.L."/>
            <person name="Selker E.U."/>
            <person name="Salamov A."/>
            <person name="Shapiro H."/>
            <person name="Pangilinan J."/>
            <person name="Lindquist E."/>
            <person name="Lamers C."/>
            <person name="Grigoriev I.V."/>
            <person name="Geiser D.M."/>
            <person name="Covert S.F."/>
            <person name="Temporini E."/>
            <person name="Vanetten H.D."/>
        </authorList>
    </citation>
    <scope>NUCLEOTIDE SEQUENCE [LARGE SCALE GENOMIC DNA]</scope>
    <source>
        <strain evidence="4">ATCC MYA-4622 / CBS 123669 / FGSC 9596 / NRRL 45880 / 77-13-4</strain>
    </source>
</reference>
<evidence type="ECO:0000313" key="4">
    <source>
        <dbReference type="Proteomes" id="UP000005206"/>
    </source>
</evidence>
<dbReference type="GeneID" id="9675384"/>
<gene>
    <name evidence="3" type="ORF">NECHADRAFT_16360</name>
</gene>
<feature type="domain" description="Nucleoside phosphorylase" evidence="2">
    <location>
        <begin position="12"/>
        <end position="311"/>
    </location>
</feature>
<evidence type="ECO:0000313" key="3">
    <source>
        <dbReference type="EMBL" id="EEU35239.1"/>
    </source>
</evidence>
<dbReference type="RefSeq" id="XP_003040952.1">
    <property type="nucleotide sequence ID" value="XM_003040906.1"/>
</dbReference>
<dbReference type="OrthoDB" id="1658288at2759"/>
<dbReference type="GO" id="GO:0009116">
    <property type="term" value="P:nucleoside metabolic process"/>
    <property type="evidence" value="ECO:0007669"/>
    <property type="project" value="InterPro"/>
</dbReference>
<dbReference type="VEuPathDB" id="FungiDB:NECHADRAFT_16360"/>
<dbReference type="EMBL" id="GG698943">
    <property type="protein sequence ID" value="EEU35239.1"/>
    <property type="molecule type" value="Genomic_DNA"/>
</dbReference>
<name>C7ZL73_FUSV7</name>
<keyword evidence="4" id="KW-1185">Reference proteome</keyword>
<dbReference type="InterPro" id="IPR000845">
    <property type="entry name" value="Nucleoside_phosphorylase_d"/>
</dbReference>
<dbReference type="PANTHER" id="PTHR46082">
    <property type="entry name" value="ATP/GTP-BINDING PROTEIN-RELATED"/>
    <property type="match status" value="1"/>
</dbReference>
<sequence length="314" mass="34240">IRPIDREGFETAIICALTLEADAVEALFDHHWADDEVRYGKVPGDPNGYSTGVIGRHNVVLVHMSSMGKSAAASAAIACRMSFPKIKIAILVGVCGVVPVIHNTGEPINLGDVIISNGVIQYDFGRQYPDGFERKDTLLDSLGRASLDIRSTLNKVQSLRGRKVLQSKMTGYLERLGQESRLCAKYPATGNSKLPGRSQHYVEKVANQGGRGQGELASRRRPGQNSVHAPKPAIHFGLIASGDTVMKSEQLRDEIARREKIIAFEMEGAAVWEAFPTLVIKGACDYADSHKTKEFQRYAAATAAACTRAFLDSW</sequence>
<feature type="non-terminal residue" evidence="3">
    <location>
        <position position="314"/>
    </location>
</feature>
<dbReference type="InterPro" id="IPR035994">
    <property type="entry name" value="Nucleoside_phosphorylase_sf"/>
</dbReference>
<dbReference type="GO" id="GO:0003824">
    <property type="term" value="F:catalytic activity"/>
    <property type="evidence" value="ECO:0007669"/>
    <property type="project" value="InterPro"/>
</dbReference>
<proteinExistence type="predicted"/>
<feature type="region of interest" description="Disordered" evidence="1">
    <location>
        <begin position="207"/>
        <end position="230"/>
    </location>
</feature>
<protein>
    <recommendedName>
        <fullName evidence="2">Nucleoside phosphorylase domain-containing protein</fullName>
    </recommendedName>
</protein>
<feature type="non-terminal residue" evidence="3">
    <location>
        <position position="1"/>
    </location>
</feature>
<dbReference type="InterPro" id="IPR053137">
    <property type="entry name" value="NLR-like"/>
</dbReference>
<dbReference type="AlphaFoldDB" id="C7ZL73"/>
<dbReference type="Gene3D" id="3.40.50.1580">
    <property type="entry name" value="Nucleoside phosphorylase domain"/>
    <property type="match status" value="1"/>
</dbReference>
<dbReference type="PANTHER" id="PTHR46082:SF6">
    <property type="entry name" value="AAA+ ATPASE DOMAIN-CONTAINING PROTEIN-RELATED"/>
    <property type="match status" value="1"/>
</dbReference>
<dbReference type="OMA" id="AEYRHKH"/>
<dbReference type="KEGG" id="nhe:NECHADRAFT_16360"/>
<dbReference type="Pfam" id="PF01048">
    <property type="entry name" value="PNP_UDP_1"/>
    <property type="match status" value="1"/>
</dbReference>
<accession>C7ZL73</accession>
<organism evidence="3 4">
    <name type="scientific">Fusarium vanettenii (strain ATCC MYA-4622 / CBS 123669 / FGSC 9596 / NRRL 45880 / 77-13-4)</name>
    <name type="common">Fusarium solani subsp. pisi</name>
    <dbReference type="NCBI Taxonomy" id="660122"/>
    <lineage>
        <taxon>Eukaryota</taxon>
        <taxon>Fungi</taxon>
        <taxon>Dikarya</taxon>
        <taxon>Ascomycota</taxon>
        <taxon>Pezizomycotina</taxon>
        <taxon>Sordariomycetes</taxon>
        <taxon>Hypocreomycetidae</taxon>
        <taxon>Hypocreales</taxon>
        <taxon>Nectriaceae</taxon>
        <taxon>Fusarium</taxon>
        <taxon>Fusarium solani species complex</taxon>
        <taxon>Fusarium vanettenii</taxon>
    </lineage>
</organism>
<evidence type="ECO:0000259" key="2">
    <source>
        <dbReference type="Pfam" id="PF01048"/>
    </source>
</evidence>
<evidence type="ECO:0000256" key="1">
    <source>
        <dbReference type="SAM" id="MobiDB-lite"/>
    </source>
</evidence>
<dbReference type="SUPFAM" id="SSF53167">
    <property type="entry name" value="Purine and uridine phosphorylases"/>
    <property type="match status" value="1"/>
</dbReference>
<dbReference type="eggNOG" id="KOG1840">
    <property type="taxonomic scope" value="Eukaryota"/>
</dbReference>
<dbReference type="InParanoid" id="C7ZL73"/>
<dbReference type="STRING" id="660122.C7ZL73"/>
<dbReference type="HOGENOM" id="CLU_000288_34_22_1"/>
<dbReference type="Proteomes" id="UP000005206">
    <property type="component" value="Chromosome 13"/>
</dbReference>